<dbReference type="AlphaFoldDB" id="A0A6C0HN14"/>
<protein>
    <submittedName>
        <fullName evidence="1">Uncharacterized protein</fullName>
    </submittedName>
</protein>
<sequence length="326" mass="37710">MPDTDHSIEQSASTLDKHEVVSTLDAIIEKEAPDPITEASFASNLLEGGVLIKPLDLQIIYLAPEDEELINLDKIKITVDEYISNYHSDKYTQYKATFNQLYAKYNKASYQIKNGRESVIVSKLTDKKGDIQSLELIYELRKPHIIQYDYNTLAQMKTDISNARAQLRFDYDMLIAKLDLKEIDKKEFEKQKSKFIKLIEKYYTYTLYHVQINKISTDNKISIAQPHLTGFLKEVGDDEQVALVYDKYQIDKSLIDELNTRNSVRLDNYNDIILGLQSKLTKEKTKELNGKIKAYLEAQTSATLPNSLSKLFKEQDNYIYYIIDVL</sequence>
<accession>A0A6C0HN14</accession>
<dbReference type="EMBL" id="MN739991">
    <property type="protein sequence ID" value="QHT81767.1"/>
    <property type="molecule type" value="Genomic_DNA"/>
</dbReference>
<name>A0A6C0HN14_9ZZZZ</name>
<reference evidence="1" key="1">
    <citation type="journal article" date="2020" name="Nature">
        <title>Giant virus diversity and host interactions through global metagenomics.</title>
        <authorList>
            <person name="Schulz F."/>
            <person name="Roux S."/>
            <person name="Paez-Espino D."/>
            <person name="Jungbluth S."/>
            <person name="Walsh D.A."/>
            <person name="Denef V.J."/>
            <person name="McMahon K.D."/>
            <person name="Konstantinidis K.T."/>
            <person name="Eloe-Fadrosh E.A."/>
            <person name="Kyrpides N.C."/>
            <person name="Woyke T."/>
        </authorList>
    </citation>
    <scope>NUCLEOTIDE SEQUENCE</scope>
    <source>
        <strain evidence="1">GVMAG-M-3300023184-13</strain>
    </source>
</reference>
<proteinExistence type="predicted"/>
<evidence type="ECO:0000313" key="1">
    <source>
        <dbReference type="EMBL" id="QHT81767.1"/>
    </source>
</evidence>
<organism evidence="1">
    <name type="scientific">viral metagenome</name>
    <dbReference type="NCBI Taxonomy" id="1070528"/>
    <lineage>
        <taxon>unclassified sequences</taxon>
        <taxon>metagenomes</taxon>
        <taxon>organismal metagenomes</taxon>
    </lineage>
</organism>